<dbReference type="InterPro" id="IPR017871">
    <property type="entry name" value="ABC_transporter-like_CS"/>
</dbReference>
<dbReference type="PANTHER" id="PTHR42781:SF4">
    <property type="entry name" value="SPERMIDINE_PUTRESCINE IMPORT ATP-BINDING PROTEIN POTA"/>
    <property type="match status" value="1"/>
</dbReference>
<organism evidence="9 10">
    <name type="scientific">Guopingia tenuis</name>
    <dbReference type="NCBI Taxonomy" id="2763656"/>
    <lineage>
        <taxon>Bacteria</taxon>
        <taxon>Bacillati</taxon>
        <taxon>Bacillota</taxon>
        <taxon>Clostridia</taxon>
        <taxon>Christensenellales</taxon>
        <taxon>Christensenellaceae</taxon>
        <taxon>Guopingia</taxon>
    </lineage>
</organism>
<dbReference type="SMART" id="SM00382">
    <property type="entry name" value="AAA"/>
    <property type="match status" value="1"/>
</dbReference>
<evidence type="ECO:0000256" key="5">
    <source>
        <dbReference type="ARBA" id="ARBA00022967"/>
    </source>
</evidence>
<dbReference type="Pfam" id="PF00005">
    <property type="entry name" value="ABC_tran"/>
    <property type="match status" value="1"/>
</dbReference>
<comment type="caution">
    <text evidence="9">The sequence shown here is derived from an EMBL/GenBank/DDBJ whole genome shotgun (WGS) entry which is preliminary data.</text>
</comment>
<dbReference type="Gene3D" id="3.40.50.300">
    <property type="entry name" value="P-loop containing nucleotide triphosphate hydrolases"/>
    <property type="match status" value="1"/>
</dbReference>
<dbReference type="Pfam" id="PF08402">
    <property type="entry name" value="TOBE_2"/>
    <property type="match status" value="1"/>
</dbReference>
<keyword evidence="6 7" id="KW-0472">Membrane</keyword>
<reference evidence="9" key="1">
    <citation type="submission" date="2020-08" db="EMBL/GenBank/DDBJ databases">
        <title>Genome public.</title>
        <authorList>
            <person name="Liu C."/>
            <person name="Sun Q."/>
        </authorList>
    </citation>
    <scope>NUCLEOTIDE SEQUENCE</scope>
    <source>
        <strain evidence="9">NSJ-63</strain>
    </source>
</reference>
<dbReference type="SUPFAM" id="SSF50331">
    <property type="entry name" value="MOP-like"/>
    <property type="match status" value="1"/>
</dbReference>
<proteinExistence type="inferred from homology"/>
<gene>
    <name evidence="7" type="primary">potA</name>
    <name evidence="9" type="ORF">H8693_00075</name>
</gene>
<dbReference type="InterPro" id="IPR050093">
    <property type="entry name" value="ABC_SmlMolc_Importer"/>
</dbReference>
<dbReference type="InterPro" id="IPR005893">
    <property type="entry name" value="PotA-like"/>
</dbReference>
<keyword evidence="2 7" id="KW-1003">Cell membrane</keyword>
<dbReference type="AlphaFoldDB" id="A0A926DFQ3"/>
<dbReference type="SUPFAM" id="SSF52540">
    <property type="entry name" value="P-loop containing nucleoside triphosphate hydrolases"/>
    <property type="match status" value="1"/>
</dbReference>
<sequence length="353" mass="39518">MSNHLILFKNVFKEFDGVEVLTNINLYIRKNEFLTLLGPSGCGKTTMLRLLAGFEAPTSGDILFEGKSIVNTPPYKRKLNTVFQRYALFPHMDVFGNIAFGLKIQKKDKNTIQKKVKDMLKLVGLSGYENRSIDKLSGGQMQRVAIARALVNEPEVLLLDEPLGALDLKFRKDMQLELKRMQKQLGITFVYVTHDQEEALTMSDTIAVIDNGMIQQIGTPVDIYNEPINSFVADFIGESNIIYGTMKEDYLANFGGRDFPCVDRGFSPDEPVVVVVRPEDIDLVAEREETINGVVTSQIFMGVHYEIRLKDDNGFTWVIHSTDPAVIGSRAGLSIGPDDIHIMSRSQYDAADA</sequence>
<comment type="function">
    <text evidence="7">Part of the ABC transporter complex PotABCD involved in spermidine/putrescine import. Responsible for energy coupling to the transport system.</text>
</comment>
<dbReference type="PROSITE" id="PS50893">
    <property type="entry name" value="ABC_TRANSPORTER_2"/>
    <property type="match status" value="1"/>
</dbReference>
<evidence type="ECO:0000259" key="8">
    <source>
        <dbReference type="PROSITE" id="PS50893"/>
    </source>
</evidence>
<comment type="subunit">
    <text evidence="7">The complex is composed of two ATP-binding proteins (PotA), two transmembrane proteins (PotB and PotC) and a solute-binding protein (PotD).</text>
</comment>
<protein>
    <recommendedName>
        <fullName evidence="7">Spermidine/putrescine import ATP-binding protein PotA</fullName>
        <ecNumber evidence="7">7.6.2.11</ecNumber>
    </recommendedName>
</protein>
<keyword evidence="1 7" id="KW-0813">Transport</keyword>
<dbReference type="InterPro" id="IPR013611">
    <property type="entry name" value="Transp-assoc_OB_typ2"/>
</dbReference>
<dbReference type="GO" id="GO:0016887">
    <property type="term" value="F:ATP hydrolysis activity"/>
    <property type="evidence" value="ECO:0007669"/>
    <property type="project" value="InterPro"/>
</dbReference>
<dbReference type="RefSeq" id="WP_249279266.1">
    <property type="nucleotide sequence ID" value="NZ_JACRSS010000001.1"/>
</dbReference>
<dbReference type="InterPro" id="IPR027417">
    <property type="entry name" value="P-loop_NTPase"/>
</dbReference>
<dbReference type="CDD" id="cd03300">
    <property type="entry name" value="ABC_PotA_N"/>
    <property type="match status" value="1"/>
</dbReference>
<evidence type="ECO:0000256" key="2">
    <source>
        <dbReference type="ARBA" id="ARBA00022475"/>
    </source>
</evidence>
<dbReference type="Proteomes" id="UP000617951">
    <property type="component" value="Unassembled WGS sequence"/>
</dbReference>
<dbReference type="InterPro" id="IPR017879">
    <property type="entry name" value="PotA_ATP-bd"/>
</dbReference>
<dbReference type="PANTHER" id="PTHR42781">
    <property type="entry name" value="SPERMIDINE/PUTRESCINE IMPORT ATP-BINDING PROTEIN POTA"/>
    <property type="match status" value="1"/>
</dbReference>
<comment type="similarity">
    <text evidence="7">Belongs to the ABC transporter superfamily. Spermidine/putrescine importer (TC 3.A.1.11.1) family.</text>
</comment>
<dbReference type="EC" id="7.6.2.11" evidence="7"/>
<comment type="catalytic activity">
    <reaction evidence="7">
        <text>ATP + H2O + polyamine-[polyamine-binding protein]Side 1 = ADP + phosphate + polyamineSide 2 + [polyamine-binding protein]Side 1.</text>
        <dbReference type="EC" id="7.6.2.11"/>
    </reaction>
</comment>
<evidence type="ECO:0000256" key="4">
    <source>
        <dbReference type="ARBA" id="ARBA00022840"/>
    </source>
</evidence>
<evidence type="ECO:0000256" key="6">
    <source>
        <dbReference type="ARBA" id="ARBA00023136"/>
    </source>
</evidence>
<evidence type="ECO:0000256" key="7">
    <source>
        <dbReference type="RuleBase" id="RU364083"/>
    </source>
</evidence>
<keyword evidence="3 7" id="KW-0547">Nucleotide-binding</keyword>
<keyword evidence="5 7" id="KW-1278">Translocase</keyword>
<dbReference type="GO" id="GO:0043190">
    <property type="term" value="C:ATP-binding cassette (ABC) transporter complex"/>
    <property type="evidence" value="ECO:0007669"/>
    <property type="project" value="InterPro"/>
</dbReference>
<dbReference type="EMBL" id="JACRSS010000001">
    <property type="protein sequence ID" value="MBC8537331.1"/>
    <property type="molecule type" value="Genomic_DNA"/>
</dbReference>
<evidence type="ECO:0000256" key="1">
    <source>
        <dbReference type="ARBA" id="ARBA00022448"/>
    </source>
</evidence>
<evidence type="ECO:0000313" key="10">
    <source>
        <dbReference type="Proteomes" id="UP000617951"/>
    </source>
</evidence>
<evidence type="ECO:0000256" key="3">
    <source>
        <dbReference type="ARBA" id="ARBA00022741"/>
    </source>
</evidence>
<dbReference type="InterPro" id="IPR003439">
    <property type="entry name" value="ABC_transporter-like_ATP-bd"/>
</dbReference>
<dbReference type="Gene3D" id="2.40.50.100">
    <property type="match status" value="1"/>
</dbReference>
<dbReference type="GO" id="GO:0005524">
    <property type="term" value="F:ATP binding"/>
    <property type="evidence" value="ECO:0007669"/>
    <property type="project" value="UniProtKB-KW"/>
</dbReference>
<dbReference type="NCBIfam" id="TIGR01187">
    <property type="entry name" value="potA"/>
    <property type="match status" value="1"/>
</dbReference>
<dbReference type="FunFam" id="3.40.50.300:FF:000133">
    <property type="entry name" value="Spermidine/putrescine import ATP-binding protein PotA"/>
    <property type="match status" value="1"/>
</dbReference>
<dbReference type="GO" id="GO:0015594">
    <property type="term" value="F:ABC-type putrescine transporter activity"/>
    <property type="evidence" value="ECO:0007669"/>
    <property type="project" value="InterPro"/>
</dbReference>
<keyword evidence="4 7" id="KW-0067">ATP-binding</keyword>
<accession>A0A926DFQ3</accession>
<feature type="domain" description="ABC transporter" evidence="8">
    <location>
        <begin position="6"/>
        <end position="236"/>
    </location>
</feature>
<dbReference type="PROSITE" id="PS00211">
    <property type="entry name" value="ABC_TRANSPORTER_1"/>
    <property type="match status" value="1"/>
</dbReference>
<dbReference type="InterPro" id="IPR003593">
    <property type="entry name" value="AAA+_ATPase"/>
</dbReference>
<dbReference type="InterPro" id="IPR008995">
    <property type="entry name" value="Mo/tungstate-bd_C_term_dom"/>
</dbReference>
<keyword evidence="10" id="KW-1185">Reference proteome</keyword>
<name>A0A926DFQ3_9FIRM</name>
<evidence type="ECO:0000313" key="9">
    <source>
        <dbReference type="EMBL" id="MBC8537331.1"/>
    </source>
</evidence>